<protein>
    <submittedName>
        <fullName evidence="1">Uncharacterized protein</fullName>
    </submittedName>
</protein>
<gene>
    <name evidence="1" type="ORF">GDO78_006981</name>
</gene>
<sequence length="98" mass="10926">MSNNKFLHGDTAILCVISLNSPPKPLIHLASRAKAPTLVSQRSTLPQGFQSSTMLLILKVTGLLVWQVQYLELLCFHQHIFFASISLWLLSSVHMLPS</sequence>
<reference evidence="1" key="1">
    <citation type="thesis" date="2020" institute="ProQuest LLC" country="789 East Eisenhower Parkway, Ann Arbor, MI, USA">
        <title>Comparative Genomics and Chromosome Evolution.</title>
        <authorList>
            <person name="Mudd A.B."/>
        </authorList>
    </citation>
    <scope>NUCLEOTIDE SEQUENCE</scope>
    <source>
        <strain evidence="1">HN-11 Male</strain>
        <tissue evidence="1">Kidney and liver</tissue>
    </source>
</reference>
<evidence type="ECO:0000313" key="1">
    <source>
        <dbReference type="EMBL" id="KAG9486875.1"/>
    </source>
</evidence>
<dbReference type="EMBL" id="WNTK01000003">
    <property type="protein sequence ID" value="KAG9486875.1"/>
    <property type="molecule type" value="Genomic_DNA"/>
</dbReference>
<keyword evidence="2" id="KW-1185">Reference proteome</keyword>
<comment type="caution">
    <text evidence="1">The sequence shown here is derived from an EMBL/GenBank/DDBJ whole genome shotgun (WGS) entry which is preliminary data.</text>
</comment>
<evidence type="ECO:0000313" key="2">
    <source>
        <dbReference type="Proteomes" id="UP000770717"/>
    </source>
</evidence>
<dbReference type="AlphaFoldDB" id="A0A8J6KCQ3"/>
<accession>A0A8J6KCQ3</accession>
<proteinExistence type="predicted"/>
<name>A0A8J6KCQ3_ELECQ</name>
<organism evidence="1 2">
    <name type="scientific">Eleutherodactylus coqui</name>
    <name type="common">Puerto Rican coqui</name>
    <dbReference type="NCBI Taxonomy" id="57060"/>
    <lineage>
        <taxon>Eukaryota</taxon>
        <taxon>Metazoa</taxon>
        <taxon>Chordata</taxon>
        <taxon>Craniata</taxon>
        <taxon>Vertebrata</taxon>
        <taxon>Euteleostomi</taxon>
        <taxon>Amphibia</taxon>
        <taxon>Batrachia</taxon>
        <taxon>Anura</taxon>
        <taxon>Neobatrachia</taxon>
        <taxon>Hyloidea</taxon>
        <taxon>Eleutherodactylidae</taxon>
        <taxon>Eleutherodactylinae</taxon>
        <taxon>Eleutherodactylus</taxon>
        <taxon>Eleutherodactylus</taxon>
    </lineage>
</organism>
<dbReference type="Proteomes" id="UP000770717">
    <property type="component" value="Unassembled WGS sequence"/>
</dbReference>